<dbReference type="Gene3D" id="1.10.1740.10">
    <property type="match status" value="1"/>
</dbReference>
<gene>
    <name evidence="4" type="ORF">KDA27_08510</name>
</gene>
<evidence type="ECO:0000259" key="3">
    <source>
        <dbReference type="Pfam" id="PF20239"/>
    </source>
</evidence>
<dbReference type="InterPro" id="IPR013325">
    <property type="entry name" value="RNA_pol_sigma_r2"/>
</dbReference>
<reference evidence="4" key="2">
    <citation type="journal article" date="2021" name="Microbiome">
        <title>Successional dynamics and alternative stable states in a saline activated sludge microbial community over 9 years.</title>
        <authorList>
            <person name="Wang Y."/>
            <person name="Ye J."/>
            <person name="Ju F."/>
            <person name="Liu L."/>
            <person name="Boyd J.A."/>
            <person name="Deng Y."/>
            <person name="Parks D.H."/>
            <person name="Jiang X."/>
            <person name="Yin X."/>
            <person name="Woodcroft B.J."/>
            <person name="Tyson G.W."/>
            <person name="Hugenholtz P."/>
            <person name="Polz M.F."/>
            <person name="Zhang T."/>
        </authorList>
    </citation>
    <scope>NUCLEOTIDE SEQUENCE</scope>
    <source>
        <strain evidence="4">HKST-UBA02</strain>
    </source>
</reference>
<dbReference type="Pfam" id="PF20239">
    <property type="entry name" value="DUF6596"/>
    <property type="match status" value="1"/>
</dbReference>
<evidence type="ECO:0000259" key="1">
    <source>
        <dbReference type="Pfam" id="PF04542"/>
    </source>
</evidence>
<reference evidence="4" key="1">
    <citation type="submission" date="2020-04" db="EMBL/GenBank/DDBJ databases">
        <authorList>
            <person name="Zhang T."/>
        </authorList>
    </citation>
    <scope>NUCLEOTIDE SEQUENCE</scope>
    <source>
        <strain evidence="4">HKST-UBA02</strain>
    </source>
</reference>
<accession>A0A956SCT4</accession>
<dbReference type="InterPro" id="IPR007627">
    <property type="entry name" value="RNA_pol_sigma70_r2"/>
</dbReference>
<sequence length="417" mass="46517">MNDGAHVSWEARVEAIYRSESRRVLATLIRLFGDFDLAEESLHEAFAAAVVQWPRDGLPNEPRAWLIKVGHLRGIDVMRRRRRHDLATADLGREEQRIWPPPQPPLIESVTDDRLRLLFVCCRPELPEDARIALTLRELCGLTTEEIARAYLVRASTIAQRIVRAKQRIRELQLPYEVPGPSELPARTASVRRVIYLVFNEGYSASSGSERTRVDLSEEAIRLARLLAVTSPDAETDGLLALMLLQDARRASRTSPTGELLLLSEQDRSLWDRSRIAEGLALVERALESGARGPYTLQAAIAAVHAESPDAASTDWRQIVALYELLLQEEPTPVVRLARAIALAEAEGPLEGLVEVDAILAAGELAGYLPVHAARADLCRRLGRRQDALVAYHRALSLASLEPERRFFERRIAELGG</sequence>
<feature type="domain" description="RNA polymerase sigma factor 70 region 4 type 2" evidence="2">
    <location>
        <begin position="124"/>
        <end position="169"/>
    </location>
</feature>
<proteinExistence type="predicted"/>
<dbReference type="SUPFAM" id="SSF88659">
    <property type="entry name" value="Sigma3 and sigma4 domains of RNA polymerase sigma factors"/>
    <property type="match status" value="1"/>
</dbReference>
<dbReference type="EMBL" id="JAGQHS010000033">
    <property type="protein sequence ID" value="MCA9755827.1"/>
    <property type="molecule type" value="Genomic_DNA"/>
</dbReference>
<comment type="caution">
    <text evidence="4">The sequence shown here is derived from an EMBL/GenBank/DDBJ whole genome shotgun (WGS) entry which is preliminary data.</text>
</comment>
<dbReference type="Pfam" id="PF04542">
    <property type="entry name" value="Sigma70_r2"/>
    <property type="match status" value="1"/>
</dbReference>
<protein>
    <submittedName>
        <fullName evidence="4">RNA polymerase sigma factor</fullName>
    </submittedName>
</protein>
<feature type="domain" description="DUF6596" evidence="3">
    <location>
        <begin position="187"/>
        <end position="286"/>
    </location>
</feature>
<evidence type="ECO:0000313" key="5">
    <source>
        <dbReference type="Proteomes" id="UP000739538"/>
    </source>
</evidence>
<dbReference type="InterPro" id="IPR036388">
    <property type="entry name" value="WH-like_DNA-bd_sf"/>
</dbReference>
<evidence type="ECO:0000313" key="4">
    <source>
        <dbReference type="EMBL" id="MCA9755827.1"/>
    </source>
</evidence>
<dbReference type="Gene3D" id="1.10.10.10">
    <property type="entry name" value="Winged helix-like DNA-binding domain superfamily/Winged helix DNA-binding domain"/>
    <property type="match status" value="1"/>
</dbReference>
<dbReference type="GO" id="GO:0003677">
    <property type="term" value="F:DNA binding"/>
    <property type="evidence" value="ECO:0007669"/>
    <property type="project" value="InterPro"/>
</dbReference>
<evidence type="ECO:0000259" key="2">
    <source>
        <dbReference type="Pfam" id="PF08281"/>
    </source>
</evidence>
<dbReference type="GO" id="GO:0016987">
    <property type="term" value="F:sigma factor activity"/>
    <property type="evidence" value="ECO:0007669"/>
    <property type="project" value="InterPro"/>
</dbReference>
<dbReference type="Proteomes" id="UP000739538">
    <property type="component" value="Unassembled WGS sequence"/>
</dbReference>
<feature type="domain" description="RNA polymerase sigma-70 region 2" evidence="1">
    <location>
        <begin position="16"/>
        <end position="83"/>
    </location>
</feature>
<dbReference type="InterPro" id="IPR013249">
    <property type="entry name" value="RNA_pol_sigma70_r4_t2"/>
</dbReference>
<dbReference type="InterPro" id="IPR013324">
    <property type="entry name" value="RNA_pol_sigma_r3/r4-like"/>
</dbReference>
<name>A0A956SCT4_UNCEI</name>
<dbReference type="InterPro" id="IPR046531">
    <property type="entry name" value="DUF6596"/>
</dbReference>
<dbReference type="AlphaFoldDB" id="A0A956SCT4"/>
<dbReference type="PANTHER" id="PTHR47756">
    <property type="entry name" value="BLL6612 PROTEIN-RELATED"/>
    <property type="match status" value="1"/>
</dbReference>
<dbReference type="GO" id="GO:0006352">
    <property type="term" value="P:DNA-templated transcription initiation"/>
    <property type="evidence" value="ECO:0007669"/>
    <property type="project" value="InterPro"/>
</dbReference>
<organism evidence="4 5">
    <name type="scientific">Eiseniibacteriota bacterium</name>
    <dbReference type="NCBI Taxonomy" id="2212470"/>
    <lineage>
        <taxon>Bacteria</taxon>
        <taxon>Candidatus Eiseniibacteriota</taxon>
    </lineage>
</organism>
<dbReference type="PANTHER" id="PTHR47756:SF2">
    <property type="entry name" value="BLL6612 PROTEIN"/>
    <property type="match status" value="1"/>
</dbReference>
<dbReference type="Pfam" id="PF08281">
    <property type="entry name" value="Sigma70_r4_2"/>
    <property type="match status" value="1"/>
</dbReference>
<dbReference type="SUPFAM" id="SSF88946">
    <property type="entry name" value="Sigma2 domain of RNA polymerase sigma factors"/>
    <property type="match status" value="1"/>
</dbReference>